<evidence type="ECO:0000256" key="6">
    <source>
        <dbReference type="ARBA" id="ARBA00022989"/>
    </source>
</evidence>
<dbReference type="GO" id="GO:0022857">
    <property type="term" value="F:transmembrane transporter activity"/>
    <property type="evidence" value="ECO:0007669"/>
    <property type="project" value="TreeGrafter"/>
</dbReference>
<evidence type="ECO:0000256" key="5">
    <source>
        <dbReference type="ARBA" id="ARBA00022692"/>
    </source>
</evidence>
<comment type="similarity">
    <text evidence="8">Belongs to the TRAP transporter small permease family.</text>
</comment>
<accession>A0A3B0FAH6</accession>
<name>A0A3B0FAH6_PSEPS</name>
<dbReference type="EMBL" id="RBNH01000029">
    <property type="protein sequence ID" value="RKO19973.1"/>
    <property type="molecule type" value="Genomic_DNA"/>
</dbReference>
<dbReference type="GO" id="GO:0015740">
    <property type="term" value="P:C4-dicarboxylate transport"/>
    <property type="evidence" value="ECO:0007669"/>
    <property type="project" value="TreeGrafter"/>
</dbReference>
<organism evidence="11 12">
    <name type="scientific">Pseudarthrobacter phenanthrenivorans</name>
    <name type="common">Arthrobacter phenanthrenivorans</name>
    <dbReference type="NCBI Taxonomy" id="361575"/>
    <lineage>
        <taxon>Bacteria</taxon>
        <taxon>Bacillati</taxon>
        <taxon>Actinomycetota</taxon>
        <taxon>Actinomycetes</taxon>
        <taxon>Micrococcales</taxon>
        <taxon>Micrococcaceae</taxon>
        <taxon>Pseudarthrobacter</taxon>
    </lineage>
</organism>
<reference evidence="11 12" key="1">
    <citation type="submission" date="2018-10" db="EMBL/GenBank/DDBJ databases">
        <title>Genome-guide identification and characterization of bacteria that degrade polycyclic aromatic hydrocarbons and resist hexavalent chromium simultaneously.</title>
        <authorList>
            <person name="Feng H."/>
        </authorList>
    </citation>
    <scope>NUCLEOTIDE SEQUENCE [LARGE SCALE GENOMIC DNA]</scope>
    <source>
        <strain evidence="11 12">J015</strain>
    </source>
</reference>
<dbReference type="InterPro" id="IPR055348">
    <property type="entry name" value="DctQ"/>
</dbReference>
<evidence type="ECO:0000256" key="7">
    <source>
        <dbReference type="ARBA" id="ARBA00023136"/>
    </source>
</evidence>
<evidence type="ECO:0000256" key="3">
    <source>
        <dbReference type="ARBA" id="ARBA00022475"/>
    </source>
</evidence>
<gene>
    <name evidence="11" type="ORF">D7Z96_19730</name>
</gene>
<keyword evidence="4" id="KW-0997">Cell inner membrane</keyword>
<evidence type="ECO:0000256" key="1">
    <source>
        <dbReference type="ARBA" id="ARBA00004429"/>
    </source>
</evidence>
<dbReference type="AlphaFoldDB" id="A0A3B0FAH6"/>
<feature type="transmembrane region" description="Helical" evidence="9">
    <location>
        <begin position="85"/>
        <end position="107"/>
    </location>
</feature>
<evidence type="ECO:0000256" key="4">
    <source>
        <dbReference type="ARBA" id="ARBA00022519"/>
    </source>
</evidence>
<dbReference type="Proteomes" id="UP000273159">
    <property type="component" value="Unassembled WGS sequence"/>
</dbReference>
<evidence type="ECO:0000256" key="9">
    <source>
        <dbReference type="SAM" id="Phobius"/>
    </source>
</evidence>
<comment type="subcellular location">
    <subcellularLocation>
        <location evidence="1">Cell inner membrane</location>
        <topology evidence="1">Multi-pass membrane protein</topology>
    </subcellularLocation>
</comment>
<evidence type="ECO:0000313" key="12">
    <source>
        <dbReference type="Proteomes" id="UP000273159"/>
    </source>
</evidence>
<dbReference type="PANTHER" id="PTHR35011">
    <property type="entry name" value="2,3-DIKETO-L-GULONATE TRAP TRANSPORTER SMALL PERMEASE PROTEIN YIAM"/>
    <property type="match status" value="1"/>
</dbReference>
<keyword evidence="3" id="KW-1003">Cell membrane</keyword>
<sequence>MEKTIRVLNKTLNAVVVGTLIALVALIFSNVVLRYFLRTGITWTVEVSGLLFVWLVFLGAVIALKDHGHLGIDSFVGKLPLKAQKAMFTLVNAIIIAVMVLFVDGVIGAMELNGSMTGSATPIPVNVMYAAGLVGAVLMILISIAQVINFVFFGKGAPPWSTAGQDHEGDVHAE</sequence>
<keyword evidence="2" id="KW-0813">Transport</keyword>
<feature type="transmembrane region" description="Helical" evidence="9">
    <location>
        <begin position="127"/>
        <end position="152"/>
    </location>
</feature>
<evidence type="ECO:0000259" key="10">
    <source>
        <dbReference type="Pfam" id="PF04290"/>
    </source>
</evidence>
<evidence type="ECO:0000313" key="11">
    <source>
        <dbReference type="EMBL" id="RKO19973.1"/>
    </source>
</evidence>
<comment type="caution">
    <text evidence="11">The sequence shown here is derived from an EMBL/GenBank/DDBJ whole genome shotgun (WGS) entry which is preliminary data.</text>
</comment>
<dbReference type="PANTHER" id="PTHR35011:SF2">
    <property type="entry name" value="2,3-DIKETO-L-GULONATE TRAP TRANSPORTER SMALL PERMEASE PROTEIN YIAM"/>
    <property type="match status" value="1"/>
</dbReference>
<dbReference type="RefSeq" id="WP_120693671.1">
    <property type="nucleotide sequence ID" value="NZ_RBNH01000029.1"/>
</dbReference>
<reference evidence="12" key="2">
    <citation type="submission" date="2018-10" db="EMBL/GenBank/DDBJ databases">
        <authorList>
            <person name="Wang Y."/>
            <person name="Wang J."/>
            <person name="Yang X."/>
            <person name="Wang Z."/>
            <person name="Huang Y."/>
        </authorList>
    </citation>
    <scope>NUCLEOTIDE SEQUENCE [LARGE SCALE GENOMIC DNA]</scope>
    <source>
        <strain evidence="12">J015</strain>
    </source>
</reference>
<dbReference type="GO" id="GO:0005886">
    <property type="term" value="C:plasma membrane"/>
    <property type="evidence" value="ECO:0007669"/>
    <property type="project" value="UniProtKB-SubCell"/>
</dbReference>
<keyword evidence="6 9" id="KW-1133">Transmembrane helix</keyword>
<keyword evidence="7 9" id="KW-0472">Membrane</keyword>
<proteinExistence type="inferred from homology"/>
<feature type="transmembrane region" description="Helical" evidence="9">
    <location>
        <begin position="43"/>
        <end position="64"/>
    </location>
</feature>
<keyword evidence="5 9" id="KW-0812">Transmembrane</keyword>
<protein>
    <submittedName>
        <fullName evidence="11">TRAP transporter small permease</fullName>
    </submittedName>
</protein>
<evidence type="ECO:0000256" key="2">
    <source>
        <dbReference type="ARBA" id="ARBA00022448"/>
    </source>
</evidence>
<evidence type="ECO:0000256" key="8">
    <source>
        <dbReference type="ARBA" id="ARBA00038436"/>
    </source>
</evidence>
<feature type="transmembrane region" description="Helical" evidence="9">
    <location>
        <begin position="12"/>
        <end position="37"/>
    </location>
</feature>
<dbReference type="InterPro" id="IPR007387">
    <property type="entry name" value="TRAP_DctQ"/>
</dbReference>
<dbReference type="Pfam" id="PF04290">
    <property type="entry name" value="DctQ"/>
    <property type="match status" value="1"/>
</dbReference>
<feature type="domain" description="Tripartite ATP-independent periplasmic transporters DctQ component" evidence="10">
    <location>
        <begin position="23"/>
        <end position="149"/>
    </location>
</feature>